<protein>
    <submittedName>
        <fullName evidence="2">Uncharacterized protein</fullName>
    </submittedName>
</protein>
<sequence>MSNDLNNSTFLSIQTILTRLLTAQRPSKASKSQTTFPSSNFPFPPSSQSPKLEETRSKPRNLRIVRNTINACALRRRKICLSWQQNAAQKTRTPLKNACKQRTSAPPSRVQS</sequence>
<dbReference type="Proteomes" id="UP000298663">
    <property type="component" value="Unassembled WGS sequence"/>
</dbReference>
<feature type="compositionally biased region" description="Low complexity" evidence="1">
    <location>
        <begin position="32"/>
        <end position="41"/>
    </location>
</feature>
<gene>
    <name evidence="2" type="ORF">L596_020318</name>
</gene>
<evidence type="ECO:0000256" key="1">
    <source>
        <dbReference type="SAM" id="MobiDB-lite"/>
    </source>
</evidence>
<reference evidence="2 3" key="1">
    <citation type="journal article" date="2015" name="Genome Biol.">
        <title>Comparative genomics of Steinernema reveals deeply conserved gene regulatory networks.</title>
        <authorList>
            <person name="Dillman A.R."/>
            <person name="Macchietto M."/>
            <person name="Porter C.F."/>
            <person name="Rogers A."/>
            <person name="Williams B."/>
            <person name="Antoshechkin I."/>
            <person name="Lee M.M."/>
            <person name="Goodwin Z."/>
            <person name="Lu X."/>
            <person name="Lewis E.E."/>
            <person name="Goodrich-Blair H."/>
            <person name="Stock S.P."/>
            <person name="Adams B.J."/>
            <person name="Sternberg P.W."/>
            <person name="Mortazavi A."/>
        </authorList>
    </citation>
    <scope>NUCLEOTIDE SEQUENCE [LARGE SCALE GENOMIC DNA]</scope>
    <source>
        <strain evidence="2 3">ALL</strain>
    </source>
</reference>
<dbReference type="OrthoDB" id="17102at2759"/>
<organism evidence="2 3">
    <name type="scientific">Steinernema carpocapsae</name>
    <name type="common">Entomopathogenic nematode</name>
    <dbReference type="NCBI Taxonomy" id="34508"/>
    <lineage>
        <taxon>Eukaryota</taxon>
        <taxon>Metazoa</taxon>
        <taxon>Ecdysozoa</taxon>
        <taxon>Nematoda</taxon>
        <taxon>Chromadorea</taxon>
        <taxon>Rhabditida</taxon>
        <taxon>Tylenchina</taxon>
        <taxon>Panagrolaimomorpha</taxon>
        <taxon>Strongyloidoidea</taxon>
        <taxon>Steinernematidae</taxon>
        <taxon>Steinernema</taxon>
    </lineage>
</organism>
<keyword evidence="3" id="KW-1185">Reference proteome</keyword>
<dbReference type="EMBL" id="AZBU02000006">
    <property type="protein sequence ID" value="TKR72937.1"/>
    <property type="molecule type" value="Genomic_DNA"/>
</dbReference>
<evidence type="ECO:0000313" key="2">
    <source>
        <dbReference type="EMBL" id="TKR72937.1"/>
    </source>
</evidence>
<dbReference type="AlphaFoldDB" id="A0A4U5MT64"/>
<proteinExistence type="predicted"/>
<evidence type="ECO:0000313" key="3">
    <source>
        <dbReference type="Proteomes" id="UP000298663"/>
    </source>
</evidence>
<name>A0A4U5MT64_STECR</name>
<feature type="region of interest" description="Disordered" evidence="1">
    <location>
        <begin position="24"/>
        <end position="59"/>
    </location>
</feature>
<feature type="region of interest" description="Disordered" evidence="1">
    <location>
        <begin position="86"/>
        <end position="112"/>
    </location>
</feature>
<comment type="caution">
    <text evidence="2">The sequence shown here is derived from an EMBL/GenBank/DDBJ whole genome shotgun (WGS) entry which is preliminary data.</text>
</comment>
<reference evidence="2 3" key="2">
    <citation type="journal article" date="2019" name="G3 (Bethesda)">
        <title>Hybrid Assembly of the Genome of the Entomopathogenic Nematode Steinernema carpocapsae Identifies the X-Chromosome.</title>
        <authorList>
            <person name="Serra L."/>
            <person name="Macchietto M."/>
            <person name="Macias-Munoz A."/>
            <person name="McGill C.J."/>
            <person name="Rodriguez I.M."/>
            <person name="Rodriguez B."/>
            <person name="Murad R."/>
            <person name="Mortazavi A."/>
        </authorList>
    </citation>
    <scope>NUCLEOTIDE SEQUENCE [LARGE SCALE GENOMIC DNA]</scope>
    <source>
        <strain evidence="2 3">ALL</strain>
    </source>
</reference>
<accession>A0A4U5MT64</accession>